<dbReference type="InterPro" id="IPR036397">
    <property type="entry name" value="RNaseH_sf"/>
</dbReference>
<dbReference type="Gene3D" id="3.30.420.10">
    <property type="entry name" value="Ribonuclease H-like superfamily/Ribonuclease H"/>
    <property type="match status" value="1"/>
</dbReference>
<proteinExistence type="predicted"/>
<dbReference type="PANTHER" id="PTHR47074:SF61">
    <property type="entry name" value="RNASE H TYPE-1 DOMAIN-CONTAINING PROTEIN"/>
    <property type="match status" value="1"/>
</dbReference>
<name>A0ABR2S5P6_9ROSI</name>
<sequence>MRTINIQYTLVSDLNEDVDRSWKYDVLAALFDEGQAACISSIPLSNDNLPDEIIWGYDGFGNYSVKSGYRLLRAKQALSAPASLLSFIAEMWAVDVPVKVKVTMWRIANNFLPTFHNLQIRRLPVNKFFPLCQSHGETVEHLMRDCEFVKSVTSRLALLVVSAPTVGSWKDLLAQYFSSLTARNRRYLLVLYWSVWFSRNKLVHDGVRTSTDGSATFVEAFIQEQDVLGHVFPKLAPECVSIWQAPPEPIVKFNFDSTFNSLTGFVTSGDVGRNSQCLIMVACSFPHKNVADAFAAEAYACRQAVSFAKDLGFWRVIIEGDSLTIIKKINSDRTDRSPISPIVHDIKVLSRDFRSISFTFVRREINNTTHVLARECRSCPTPCYWLEETPEATTSASKMDQRSVAHS</sequence>
<organism evidence="3 4">
    <name type="scientific">Hibiscus sabdariffa</name>
    <name type="common">roselle</name>
    <dbReference type="NCBI Taxonomy" id="183260"/>
    <lineage>
        <taxon>Eukaryota</taxon>
        <taxon>Viridiplantae</taxon>
        <taxon>Streptophyta</taxon>
        <taxon>Embryophyta</taxon>
        <taxon>Tracheophyta</taxon>
        <taxon>Spermatophyta</taxon>
        <taxon>Magnoliopsida</taxon>
        <taxon>eudicotyledons</taxon>
        <taxon>Gunneridae</taxon>
        <taxon>Pentapetalae</taxon>
        <taxon>rosids</taxon>
        <taxon>malvids</taxon>
        <taxon>Malvales</taxon>
        <taxon>Malvaceae</taxon>
        <taxon>Malvoideae</taxon>
        <taxon>Hibiscus</taxon>
    </lineage>
</organism>
<protein>
    <recommendedName>
        <fullName evidence="5">RNase H type-1 domain-containing protein</fullName>
    </recommendedName>
</protein>
<dbReference type="Pfam" id="PF13456">
    <property type="entry name" value="RVT_3"/>
    <property type="match status" value="1"/>
</dbReference>
<dbReference type="SUPFAM" id="SSF53098">
    <property type="entry name" value="Ribonuclease H-like"/>
    <property type="match status" value="1"/>
</dbReference>
<dbReference type="Pfam" id="PF13966">
    <property type="entry name" value="zf-RVT"/>
    <property type="match status" value="1"/>
</dbReference>
<evidence type="ECO:0000313" key="4">
    <source>
        <dbReference type="Proteomes" id="UP001396334"/>
    </source>
</evidence>
<dbReference type="InterPro" id="IPR044730">
    <property type="entry name" value="RNase_H-like_dom_plant"/>
</dbReference>
<dbReference type="InterPro" id="IPR012337">
    <property type="entry name" value="RNaseH-like_sf"/>
</dbReference>
<reference evidence="3 4" key="1">
    <citation type="journal article" date="2024" name="G3 (Bethesda)">
        <title>Genome assembly of Hibiscus sabdariffa L. provides insights into metabolisms of medicinal natural products.</title>
        <authorList>
            <person name="Kim T."/>
        </authorList>
    </citation>
    <scope>NUCLEOTIDE SEQUENCE [LARGE SCALE GENOMIC DNA]</scope>
    <source>
        <strain evidence="3">TK-2024</strain>
        <tissue evidence="3">Old leaves</tissue>
    </source>
</reference>
<dbReference type="CDD" id="cd06222">
    <property type="entry name" value="RNase_H_like"/>
    <property type="match status" value="1"/>
</dbReference>
<accession>A0ABR2S5P6</accession>
<dbReference type="InterPro" id="IPR002156">
    <property type="entry name" value="RNaseH_domain"/>
</dbReference>
<gene>
    <name evidence="3" type="ORF">V6N11_010512</name>
</gene>
<evidence type="ECO:0000259" key="2">
    <source>
        <dbReference type="Pfam" id="PF13966"/>
    </source>
</evidence>
<dbReference type="InterPro" id="IPR052929">
    <property type="entry name" value="RNase_H-like_EbsB-rel"/>
</dbReference>
<comment type="caution">
    <text evidence="3">The sequence shown here is derived from an EMBL/GenBank/DDBJ whole genome shotgun (WGS) entry which is preliminary data.</text>
</comment>
<dbReference type="EMBL" id="JBBPBN010000016">
    <property type="protein sequence ID" value="KAK9020488.1"/>
    <property type="molecule type" value="Genomic_DNA"/>
</dbReference>
<evidence type="ECO:0008006" key="5">
    <source>
        <dbReference type="Google" id="ProtNLM"/>
    </source>
</evidence>
<evidence type="ECO:0000259" key="1">
    <source>
        <dbReference type="Pfam" id="PF13456"/>
    </source>
</evidence>
<dbReference type="InterPro" id="IPR026960">
    <property type="entry name" value="RVT-Znf"/>
</dbReference>
<dbReference type="Proteomes" id="UP001396334">
    <property type="component" value="Unassembled WGS sequence"/>
</dbReference>
<keyword evidence="4" id="KW-1185">Reference proteome</keyword>
<feature type="domain" description="RNase H type-1" evidence="1">
    <location>
        <begin position="254"/>
        <end position="376"/>
    </location>
</feature>
<dbReference type="PANTHER" id="PTHR47074">
    <property type="entry name" value="BNAC02G40300D PROTEIN"/>
    <property type="match status" value="1"/>
</dbReference>
<evidence type="ECO:0000313" key="3">
    <source>
        <dbReference type="EMBL" id="KAK9020488.1"/>
    </source>
</evidence>
<feature type="domain" description="Reverse transcriptase zinc-binding" evidence="2">
    <location>
        <begin position="63"/>
        <end position="151"/>
    </location>
</feature>